<dbReference type="InterPro" id="IPR002110">
    <property type="entry name" value="Ankyrin_rpt"/>
</dbReference>
<name>G9NJE3_HYPAI</name>
<keyword evidence="2" id="KW-1185">Reference proteome</keyword>
<dbReference type="EMBL" id="ABDG02000017">
    <property type="protein sequence ID" value="EHK49017.1"/>
    <property type="molecule type" value="Genomic_DNA"/>
</dbReference>
<dbReference type="STRING" id="452589.G9NJE3"/>
<dbReference type="OrthoDB" id="7464126at2759"/>
<dbReference type="SUPFAM" id="SSF48403">
    <property type="entry name" value="Ankyrin repeat"/>
    <property type="match status" value="1"/>
</dbReference>
<evidence type="ECO:0000313" key="1">
    <source>
        <dbReference type="EMBL" id="EHK49017.1"/>
    </source>
</evidence>
<dbReference type="PANTHER" id="PTHR46224">
    <property type="entry name" value="ANKYRIN REPEAT FAMILY PROTEIN"/>
    <property type="match status" value="1"/>
</dbReference>
<dbReference type="Gene3D" id="1.25.40.20">
    <property type="entry name" value="Ankyrin repeat-containing domain"/>
    <property type="match status" value="1"/>
</dbReference>
<proteinExistence type="predicted"/>
<accession>G9NJE3</accession>
<dbReference type="Proteomes" id="UP000005426">
    <property type="component" value="Unassembled WGS sequence"/>
</dbReference>
<dbReference type="HOGENOM" id="CLU_1061949_0_0_1"/>
<protein>
    <submittedName>
        <fullName evidence="1">Uncharacterized protein</fullName>
    </submittedName>
</protein>
<dbReference type="OMA" id="PASHINQ"/>
<reference evidence="1 2" key="1">
    <citation type="journal article" date="2011" name="Genome Biol.">
        <title>Comparative genome sequence analysis underscores mycoparasitism as the ancestral life style of Trichoderma.</title>
        <authorList>
            <person name="Kubicek C.P."/>
            <person name="Herrera-Estrella A."/>
            <person name="Seidl-Seiboth V."/>
            <person name="Martinez D.A."/>
            <person name="Druzhinina I.S."/>
            <person name="Thon M."/>
            <person name="Zeilinger S."/>
            <person name="Casas-Flores S."/>
            <person name="Horwitz B.A."/>
            <person name="Mukherjee P.K."/>
            <person name="Mukherjee M."/>
            <person name="Kredics L."/>
            <person name="Alcaraz L.D."/>
            <person name="Aerts A."/>
            <person name="Antal Z."/>
            <person name="Atanasova L."/>
            <person name="Cervantes-Badillo M.G."/>
            <person name="Challacombe J."/>
            <person name="Chertkov O."/>
            <person name="McCluskey K."/>
            <person name="Coulpier F."/>
            <person name="Deshpande N."/>
            <person name="von Doehren H."/>
            <person name="Ebbole D.J."/>
            <person name="Esquivel-Naranjo E.U."/>
            <person name="Fekete E."/>
            <person name="Flipphi M."/>
            <person name="Glaser F."/>
            <person name="Gomez-Rodriguez E.Y."/>
            <person name="Gruber S."/>
            <person name="Han C."/>
            <person name="Henrissat B."/>
            <person name="Hermosa R."/>
            <person name="Hernandez-Onate M."/>
            <person name="Karaffa L."/>
            <person name="Kosti I."/>
            <person name="Le Crom S."/>
            <person name="Lindquist E."/>
            <person name="Lucas S."/>
            <person name="Luebeck M."/>
            <person name="Luebeck P.S."/>
            <person name="Margeot A."/>
            <person name="Metz B."/>
            <person name="Misra M."/>
            <person name="Nevalainen H."/>
            <person name="Omann M."/>
            <person name="Packer N."/>
            <person name="Perrone G."/>
            <person name="Uresti-Rivera E.E."/>
            <person name="Salamov A."/>
            <person name="Schmoll M."/>
            <person name="Seiboth B."/>
            <person name="Shapiro H."/>
            <person name="Sukno S."/>
            <person name="Tamayo-Ramos J.A."/>
            <person name="Tisch D."/>
            <person name="Wiest A."/>
            <person name="Wilkinson H.H."/>
            <person name="Zhang M."/>
            <person name="Coutinho P.M."/>
            <person name="Kenerley C.M."/>
            <person name="Monte E."/>
            <person name="Baker S.E."/>
            <person name="Grigoriev I.V."/>
        </authorList>
    </citation>
    <scope>NUCLEOTIDE SEQUENCE [LARGE SCALE GENOMIC DNA]</scope>
    <source>
        <strain evidence="2">ATCC 20476 / IMI 206040</strain>
    </source>
</reference>
<dbReference type="SMART" id="SM00248">
    <property type="entry name" value="ANK"/>
    <property type="match status" value="3"/>
</dbReference>
<dbReference type="Pfam" id="PF12796">
    <property type="entry name" value="Ank_2"/>
    <property type="match status" value="1"/>
</dbReference>
<dbReference type="PANTHER" id="PTHR46224:SF64">
    <property type="entry name" value="IQ MOTIF AND ANKYRIN REPEAT DOMAIN-CONTAINING PROTEIN 1"/>
    <property type="match status" value="1"/>
</dbReference>
<dbReference type="InterPro" id="IPR036770">
    <property type="entry name" value="Ankyrin_rpt-contain_sf"/>
</dbReference>
<organism evidence="1 2">
    <name type="scientific">Hypocrea atroviridis (strain ATCC 20476 / IMI 206040)</name>
    <name type="common">Trichoderma atroviride</name>
    <dbReference type="NCBI Taxonomy" id="452589"/>
    <lineage>
        <taxon>Eukaryota</taxon>
        <taxon>Fungi</taxon>
        <taxon>Dikarya</taxon>
        <taxon>Ascomycota</taxon>
        <taxon>Pezizomycotina</taxon>
        <taxon>Sordariomycetes</taxon>
        <taxon>Hypocreomycetidae</taxon>
        <taxon>Hypocreales</taxon>
        <taxon>Hypocreaceae</taxon>
        <taxon>Trichoderma</taxon>
    </lineage>
</organism>
<dbReference type="InterPro" id="IPR051616">
    <property type="entry name" value="Cul2-RING_E3_ligase_SR"/>
</dbReference>
<sequence length="262" mass="29402">MKWLVKEANLDVNLARRGDTRGYNTAAQIAAQRRPNILQWLVDQDFMDLESENDSGHEYDNVLIAAAARGNVTSVRILLDAGANANAAVHNGKYGSALVAAVTLDGALGKREEVVQLLLGHGADPNMLIRAGEYGSPLEASLTQDWAAQEYCRKMQRLLLEAGADPTARFWGREEDLRTMIETIGTERAIEALGQSRHPDERRFREQQDVTHWKETITYLAEEVGVGEEVLHTIGLWEVEPKPNYLPSGWQDGFILRYNKYR</sequence>
<evidence type="ECO:0000313" key="2">
    <source>
        <dbReference type="Proteomes" id="UP000005426"/>
    </source>
</evidence>
<comment type="caution">
    <text evidence="1">The sequence shown here is derived from an EMBL/GenBank/DDBJ whole genome shotgun (WGS) entry which is preliminary data.</text>
</comment>
<dbReference type="AlphaFoldDB" id="G9NJE3"/>
<gene>
    <name evidence="1" type="ORF">TRIATDRAFT_289850</name>
</gene>